<feature type="compositionally biased region" description="Polar residues" evidence="6">
    <location>
        <begin position="501"/>
        <end position="510"/>
    </location>
</feature>
<comment type="similarity">
    <text evidence="2">Belongs to the tetraspanin (TM4SF) family.</text>
</comment>
<keyword evidence="5 7" id="KW-0472">Membrane</keyword>
<comment type="caution">
    <text evidence="8">The sequence shown here is derived from an EMBL/GenBank/DDBJ whole genome shotgun (WGS) entry which is preliminary data.</text>
</comment>
<reference evidence="8 9" key="1">
    <citation type="submission" date="2022-11" db="EMBL/GenBank/DDBJ databases">
        <title>Whole genome sequence of Eschrichtius robustus ER-17-0199.</title>
        <authorList>
            <person name="Bruniche-Olsen A."/>
            <person name="Black A.N."/>
            <person name="Fields C.J."/>
            <person name="Walden K."/>
            <person name="Dewoody J.A."/>
        </authorList>
    </citation>
    <scope>NUCLEOTIDE SEQUENCE [LARGE SCALE GENOMIC DNA]</scope>
    <source>
        <strain evidence="8">ER-17-0199</strain>
        <tissue evidence="8">Blubber</tissue>
    </source>
</reference>
<evidence type="ECO:0000313" key="9">
    <source>
        <dbReference type="Proteomes" id="UP001159641"/>
    </source>
</evidence>
<protein>
    <recommendedName>
        <fullName evidence="10">Tetraspanin</fullName>
    </recommendedName>
</protein>
<dbReference type="Pfam" id="PF00335">
    <property type="entry name" value="Tetraspanin"/>
    <property type="match status" value="1"/>
</dbReference>
<evidence type="ECO:0000256" key="3">
    <source>
        <dbReference type="ARBA" id="ARBA00022692"/>
    </source>
</evidence>
<evidence type="ECO:0000256" key="4">
    <source>
        <dbReference type="ARBA" id="ARBA00022989"/>
    </source>
</evidence>
<comment type="subcellular location">
    <subcellularLocation>
        <location evidence="1">Membrane</location>
        <topology evidence="1">Multi-pass membrane protein</topology>
    </subcellularLocation>
</comment>
<dbReference type="EMBL" id="JAIQCJ010000544">
    <property type="protein sequence ID" value="KAJ8795929.1"/>
    <property type="molecule type" value="Genomic_DNA"/>
</dbReference>
<organism evidence="8 9">
    <name type="scientific">Eschrichtius robustus</name>
    <name type="common">California gray whale</name>
    <name type="synonym">Eschrichtius gibbosus</name>
    <dbReference type="NCBI Taxonomy" id="9764"/>
    <lineage>
        <taxon>Eukaryota</taxon>
        <taxon>Metazoa</taxon>
        <taxon>Chordata</taxon>
        <taxon>Craniata</taxon>
        <taxon>Vertebrata</taxon>
        <taxon>Euteleostomi</taxon>
        <taxon>Mammalia</taxon>
        <taxon>Eutheria</taxon>
        <taxon>Laurasiatheria</taxon>
        <taxon>Artiodactyla</taxon>
        <taxon>Whippomorpha</taxon>
        <taxon>Cetacea</taxon>
        <taxon>Mysticeti</taxon>
        <taxon>Eschrichtiidae</taxon>
        <taxon>Eschrichtius</taxon>
    </lineage>
</organism>
<feature type="transmembrane region" description="Helical" evidence="7">
    <location>
        <begin position="196"/>
        <end position="217"/>
    </location>
</feature>
<keyword evidence="9" id="KW-1185">Reference proteome</keyword>
<evidence type="ECO:0000256" key="6">
    <source>
        <dbReference type="SAM" id="MobiDB-lite"/>
    </source>
</evidence>
<dbReference type="InterPro" id="IPR018499">
    <property type="entry name" value="Tetraspanin/Peripherin"/>
</dbReference>
<evidence type="ECO:0000313" key="8">
    <source>
        <dbReference type="EMBL" id="KAJ8795929.1"/>
    </source>
</evidence>
<evidence type="ECO:0000256" key="7">
    <source>
        <dbReference type="SAM" id="Phobius"/>
    </source>
</evidence>
<evidence type="ECO:0008006" key="10">
    <source>
        <dbReference type="Google" id="ProtNLM"/>
    </source>
</evidence>
<accession>A0AB34HX38</accession>
<gene>
    <name evidence="8" type="ORF">J1605_002691</name>
</gene>
<sequence length="557" mass="60000">MTLGVRSENAHLTDGEMEAQVVRKLAHVLQLVGGRAGTGWDPGQAGPIKEIYRNPSDQETVLLTSEELPRGSTMEGDCLSCMKYLMFVFNFFIFVSIPGTCPGSPQASAGSSHDTGISNTSQPLKSDDAKWFLLQQGLAQGNGVCVECLTSVSACFFSPLLTGPGEQLGGACLLGIGIWVMVDPTGFREIVAANPLLITGAYILLAMGGLLFLLGFLGCCGAVRENKCLLLLFFLFILTIFLAELSAAILAFIFRENLTREFFTKELTKHYQGNNDTDVFSATWNSVMITVSGPGDAVLILSPDARCSQCLASRARLVHFGCCGVNGPEDFKFASVFRLLALDSGEVPEACCRREPQSRDGVLLSREECLLGRDLFLNKQRLEWGLSHNKHTRPQQSSGQSGHSLSVGGIFRSPPALTAPSEGVSVPGPPSANWSARLSPGTQRVFGATAQQRADEQLRPQGCYTVILNAFETYVYLAGALAIGVLAIEVSKGPRFCGSSEARQTPTQGLRQIPHGLHPQPASISRSLTQDPVGPHCRDDAQLFAMIFAMCLFRGIQ</sequence>
<dbReference type="PANTHER" id="PTHR19282">
    <property type="entry name" value="TETRASPANIN"/>
    <property type="match status" value="1"/>
</dbReference>
<dbReference type="PROSITE" id="PS00421">
    <property type="entry name" value="TM4_1"/>
    <property type="match status" value="1"/>
</dbReference>
<evidence type="ECO:0000256" key="1">
    <source>
        <dbReference type="ARBA" id="ARBA00004141"/>
    </source>
</evidence>
<dbReference type="AlphaFoldDB" id="A0AB34HX38"/>
<dbReference type="Proteomes" id="UP001159641">
    <property type="component" value="Unassembled WGS sequence"/>
</dbReference>
<name>A0AB34HX38_ESCRO</name>
<evidence type="ECO:0000256" key="2">
    <source>
        <dbReference type="ARBA" id="ARBA00006840"/>
    </source>
</evidence>
<feature type="transmembrane region" description="Helical" evidence="7">
    <location>
        <begin position="229"/>
        <end position="254"/>
    </location>
</feature>
<keyword evidence="4 7" id="KW-1133">Transmembrane helix</keyword>
<dbReference type="PANTHER" id="PTHR19282:SF249">
    <property type="entry name" value="TETRASPANIN-18"/>
    <property type="match status" value="1"/>
</dbReference>
<proteinExistence type="inferred from homology"/>
<evidence type="ECO:0000256" key="5">
    <source>
        <dbReference type="ARBA" id="ARBA00023136"/>
    </source>
</evidence>
<dbReference type="PRINTS" id="PR00259">
    <property type="entry name" value="TMFOUR"/>
</dbReference>
<dbReference type="CDD" id="cd03156">
    <property type="entry name" value="uroplakin_I_like_LEL"/>
    <property type="match status" value="1"/>
</dbReference>
<keyword evidence="3 7" id="KW-0812">Transmembrane</keyword>
<dbReference type="GO" id="GO:0005886">
    <property type="term" value="C:plasma membrane"/>
    <property type="evidence" value="ECO:0007669"/>
    <property type="project" value="TreeGrafter"/>
</dbReference>
<dbReference type="InterPro" id="IPR018503">
    <property type="entry name" value="Tetraspanin_CS"/>
</dbReference>
<feature type="region of interest" description="Disordered" evidence="6">
    <location>
        <begin position="499"/>
        <end position="533"/>
    </location>
</feature>